<reference evidence="2 3" key="1">
    <citation type="submission" date="2020-08" db="EMBL/GenBank/DDBJ databases">
        <title>Genomic Encyclopedia of Type Strains, Phase IV (KMG-IV): sequencing the most valuable type-strain genomes for metagenomic binning, comparative biology and taxonomic classification.</title>
        <authorList>
            <person name="Goeker M."/>
        </authorList>
    </citation>
    <scope>NUCLEOTIDE SEQUENCE [LARGE SCALE GENOMIC DNA]</scope>
    <source>
        <strain evidence="2 3">DSM 102235</strain>
    </source>
</reference>
<dbReference type="InterPro" id="IPR056644">
    <property type="entry name" value="DUF7742"/>
</dbReference>
<sequence>MRPVLAGDVTAVARALLRVPQSVRPGLAHDIIAQAHAADRHRRRLGKCHAHWGDGTLMAAALAHPIAKEPNFGDPDYLHCHATIIDALRRHFAPSKERI</sequence>
<organism evidence="2 3">
    <name type="scientific">Sagittula marina</name>
    <dbReference type="NCBI Taxonomy" id="943940"/>
    <lineage>
        <taxon>Bacteria</taxon>
        <taxon>Pseudomonadati</taxon>
        <taxon>Pseudomonadota</taxon>
        <taxon>Alphaproteobacteria</taxon>
        <taxon>Rhodobacterales</taxon>
        <taxon>Roseobacteraceae</taxon>
        <taxon>Sagittula</taxon>
    </lineage>
</organism>
<protein>
    <recommendedName>
        <fullName evidence="1">DUF7742 domain-containing protein</fullName>
    </recommendedName>
</protein>
<evidence type="ECO:0000313" key="2">
    <source>
        <dbReference type="EMBL" id="MBB3985550.1"/>
    </source>
</evidence>
<dbReference type="RefSeq" id="WP_183965220.1">
    <property type="nucleotide sequence ID" value="NZ_BAABBZ010000018.1"/>
</dbReference>
<dbReference type="Proteomes" id="UP000541426">
    <property type="component" value="Unassembled WGS sequence"/>
</dbReference>
<accession>A0A7W6GS40</accession>
<dbReference type="AlphaFoldDB" id="A0A7W6GS40"/>
<keyword evidence="3" id="KW-1185">Reference proteome</keyword>
<evidence type="ECO:0000313" key="3">
    <source>
        <dbReference type="Proteomes" id="UP000541426"/>
    </source>
</evidence>
<dbReference type="Pfam" id="PF24891">
    <property type="entry name" value="DUF7742"/>
    <property type="match status" value="1"/>
</dbReference>
<proteinExistence type="predicted"/>
<feature type="domain" description="DUF7742" evidence="1">
    <location>
        <begin position="2"/>
        <end position="88"/>
    </location>
</feature>
<evidence type="ECO:0000259" key="1">
    <source>
        <dbReference type="Pfam" id="PF24891"/>
    </source>
</evidence>
<dbReference type="EMBL" id="JACIEJ010000004">
    <property type="protein sequence ID" value="MBB3985550.1"/>
    <property type="molecule type" value="Genomic_DNA"/>
</dbReference>
<gene>
    <name evidence="2" type="ORF">GGQ68_001883</name>
</gene>
<comment type="caution">
    <text evidence="2">The sequence shown here is derived from an EMBL/GenBank/DDBJ whole genome shotgun (WGS) entry which is preliminary data.</text>
</comment>
<name>A0A7W6GS40_9RHOB</name>